<keyword evidence="3" id="KW-1185">Reference proteome</keyword>
<name>A0A5B7JCT6_PORTR</name>
<evidence type="ECO:0000313" key="3">
    <source>
        <dbReference type="Proteomes" id="UP000324222"/>
    </source>
</evidence>
<dbReference type="EMBL" id="VSRR010103431">
    <property type="protein sequence ID" value="MPC95761.1"/>
    <property type="molecule type" value="Genomic_DNA"/>
</dbReference>
<organism evidence="2 3">
    <name type="scientific">Portunus trituberculatus</name>
    <name type="common">Swimming crab</name>
    <name type="synonym">Neptunus trituberculatus</name>
    <dbReference type="NCBI Taxonomy" id="210409"/>
    <lineage>
        <taxon>Eukaryota</taxon>
        <taxon>Metazoa</taxon>
        <taxon>Ecdysozoa</taxon>
        <taxon>Arthropoda</taxon>
        <taxon>Crustacea</taxon>
        <taxon>Multicrustacea</taxon>
        <taxon>Malacostraca</taxon>
        <taxon>Eumalacostraca</taxon>
        <taxon>Eucarida</taxon>
        <taxon>Decapoda</taxon>
        <taxon>Pleocyemata</taxon>
        <taxon>Brachyura</taxon>
        <taxon>Eubrachyura</taxon>
        <taxon>Portunoidea</taxon>
        <taxon>Portunidae</taxon>
        <taxon>Portuninae</taxon>
        <taxon>Portunus</taxon>
    </lineage>
</organism>
<accession>A0A5B7JCT6</accession>
<evidence type="ECO:0000313" key="2">
    <source>
        <dbReference type="EMBL" id="MPC95761.1"/>
    </source>
</evidence>
<evidence type="ECO:0000256" key="1">
    <source>
        <dbReference type="SAM" id="MobiDB-lite"/>
    </source>
</evidence>
<comment type="caution">
    <text evidence="2">The sequence shown here is derived from an EMBL/GenBank/DDBJ whole genome shotgun (WGS) entry which is preliminary data.</text>
</comment>
<feature type="region of interest" description="Disordered" evidence="1">
    <location>
        <begin position="1"/>
        <end position="56"/>
    </location>
</feature>
<proteinExistence type="predicted"/>
<protein>
    <submittedName>
        <fullName evidence="2">Uncharacterized protein</fullName>
    </submittedName>
</protein>
<dbReference type="Proteomes" id="UP000324222">
    <property type="component" value="Unassembled WGS sequence"/>
</dbReference>
<gene>
    <name evidence="2" type="ORF">E2C01_090987</name>
</gene>
<sequence>MAQDNDMAHPSEPSLAELAPESAPEDNGSDSDHDGGDSDTQIVVGANSPLVRPRRFRRPPTWARDYCFSDSDTSV</sequence>
<dbReference type="AlphaFoldDB" id="A0A5B7JCT6"/>
<reference evidence="2 3" key="1">
    <citation type="submission" date="2019-05" db="EMBL/GenBank/DDBJ databases">
        <title>Another draft genome of Portunus trituberculatus and its Hox gene families provides insights of decapod evolution.</title>
        <authorList>
            <person name="Jeong J.-H."/>
            <person name="Song I."/>
            <person name="Kim S."/>
            <person name="Choi T."/>
            <person name="Kim D."/>
            <person name="Ryu S."/>
            <person name="Kim W."/>
        </authorList>
    </citation>
    <scope>NUCLEOTIDE SEQUENCE [LARGE SCALE GENOMIC DNA]</scope>
    <source>
        <tissue evidence="2">Muscle</tissue>
    </source>
</reference>